<proteinExistence type="predicted"/>
<dbReference type="EMBL" id="MF417920">
    <property type="protein sequence ID" value="ASN71197.1"/>
    <property type="molecule type" value="Genomic_DNA"/>
</dbReference>
<feature type="non-terminal residue" evidence="1">
    <location>
        <position position="205"/>
    </location>
</feature>
<accession>A0A2H4JCW2</accession>
<protein>
    <submittedName>
        <fullName evidence="1">Putative tail fiber protein</fullName>
    </submittedName>
</protein>
<sequence>MAVPAGPTEKRYTGNGVTTIYTIPFLLLAASDLDVFIDGAEVVSGFVITGAGNPTSTITFTTAPADQSAILLTLNIPFERLNDYQENGDFLSSTVNRDFDRIWQALKQLLRFSGRALSLGFFDVDGAGAYRAKGNRISDLGDPVLPMDATNQRWTKNFFTALLESVSGLVNTTTGILYDAGTLFDYLKYGLARRVDSVAALRLLS</sequence>
<organism evidence="1">
    <name type="scientific">uncultured Caudovirales phage</name>
    <dbReference type="NCBI Taxonomy" id="2100421"/>
    <lineage>
        <taxon>Viruses</taxon>
        <taxon>Duplodnaviria</taxon>
        <taxon>Heunggongvirae</taxon>
        <taxon>Uroviricota</taxon>
        <taxon>Caudoviricetes</taxon>
        <taxon>Peduoviridae</taxon>
        <taxon>Maltschvirus</taxon>
        <taxon>Maltschvirus maltsch</taxon>
    </lineage>
</organism>
<reference evidence="1" key="1">
    <citation type="submission" date="2017-06" db="EMBL/GenBank/DDBJ databases">
        <title>Novel phages from South African skin metaviromes.</title>
        <authorList>
            <person name="van Zyl L.J."/>
            <person name="Abrahams Y."/>
            <person name="Stander E.A."/>
            <person name="Kirby B.M."/>
            <person name="Clavaud C."/>
            <person name="Farcet C."/>
            <person name="Breton L."/>
            <person name="Trindade M.I."/>
        </authorList>
    </citation>
    <scope>NUCLEOTIDE SEQUENCE</scope>
</reference>
<gene>
    <name evidence="1" type="ORF">10F8_53</name>
</gene>
<evidence type="ECO:0000313" key="1">
    <source>
        <dbReference type="EMBL" id="ASN71197.1"/>
    </source>
</evidence>
<name>A0A2H4JCW2_9CAUD</name>